<dbReference type="Gene3D" id="3.30.2310.10">
    <property type="entry name" value="YaeB-like"/>
    <property type="match status" value="1"/>
</dbReference>
<keyword evidence="4" id="KW-0808">Transferase</keyword>
<sequence length="240" mass="27398">MKYEFQPIGIIQSCFKEKFGIPRQSGLIPEAEAILTILPPYNRAEAFRDIEGYSHLWLSFVFHAAIRDQWKPTVRPPRLGGNQRVGVFATRSPFRPNPIGLSVVKLIDLDISAQQIKLKLGGVDLLDGTPVLDIKPYVPYSDAIPDAEAGFAPTPPGREIQLSFSRQAESELQKHSAEQVIQLKRLIYQMLSNNPRPSYLEQEKRNRFGMRLYDFNIIWEVEDDRYLITELSPLSDQPFA</sequence>
<dbReference type="PANTHER" id="PTHR12818">
    <property type="entry name" value="TRNA (ADENINE(37)-N6)-METHYLTRANSFERASE"/>
    <property type="match status" value="1"/>
</dbReference>
<dbReference type="InterPro" id="IPR036413">
    <property type="entry name" value="YaeB-like_sf"/>
</dbReference>
<dbReference type="Gene3D" id="2.40.30.70">
    <property type="entry name" value="YaeB-like"/>
    <property type="match status" value="1"/>
</dbReference>
<keyword evidence="5" id="KW-1185">Reference proteome</keyword>
<protein>
    <submittedName>
        <fullName evidence="4">tRNA-Thr(GGU) m(6)t(6)A37 methyltransferase TsaA</fullName>
    </submittedName>
</protein>
<dbReference type="GO" id="GO:0032259">
    <property type="term" value="P:methylation"/>
    <property type="evidence" value="ECO:0007669"/>
    <property type="project" value="UniProtKB-KW"/>
</dbReference>
<dbReference type="PROSITE" id="PS51668">
    <property type="entry name" value="TSAA_2"/>
    <property type="match status" value="1"/>
</dbReference>
<feature type="domain" description="TsaA-like" evidence="3">
    <location>
        <begin position="5"/>
        <end position="146"/>
    </location>
</feature>
<organism evidence="4 5">
    <name type="scientific">Candidatus Thiodiazotropha endoloripes</name>
    <dbReference type="NCBI Taxonomy" id="1818881"/>
    <lineage>
        <taxon>Bacteria</taxon>
        <taxon>Pseudomonadati</taxon>
        <taxon>Pseudomonadota</taxon>
        <taxon>Gammaproteobacteria</taxon>
        <taxon>Chromatiales</taxon>
        <taxon>Sedimenticolaceae</taxon>
        <taxon>Candidatus Thiodiazotropha</taxon>
    </lineage>
</organism>
<dbReference type="STRING" id="1818881.A3196_15820"/>
<evidence type="ECO:0000313" key="4">
    <source>
        <dbReference type="EMBL" id="ODB98099.1"/>
    </source>
</evidence>
<dbReference type="SUPFAM" id="SSF118196">
    <property type="entry name" value="YaeB-like"/>
    <property type="match status" value="1"/>
</dbReference>
<keyword evidence="4" id="KW-0489">Methyltransferase</keyword>
<evidence type="ECO:0000256" key="1">
    <source>
        <dbReference type="ARBA" id="ARBA00022691"/>
    </source>
</evidence>
<dbReference type="GO" id="GO:0089715">
    <property type="term" value="F:tRNA (L-threonylcarbamoyladenosine(37)-C2) methyltransferase activity"/>
    <property type="evidence" value="ECO:0007669"/>
    <property type="project" value="TreeGrafter"/>
</dbReference>
<comment type="similarity">
    <text evidence="2">Belongs to the tRNA methyltransferase O family.</text>
</comment>
<dbReference type="Proteomes" id="UP000094849">
    <property type="component" value="Unassembled WGS sequence"/>
</dbReference>
<dbReference type="RefSeq" id="WP_069024726.1">
    <property type="nucleotide sequence ID" value="NZ_LVJZ01000003.1"/>
</dbReference>
<dbReference type="CDD" id="cd09281">
    <property type="entry name" value="UPF0066"/>
    <property type="match status" value="1"/>
</dbReference>
<evidence type="ECO:0000313" key="5">
    <source>
        <dbReference type="Proteomes" id="UP000094849"/>
    </source>
</evidence>
<name>A0A1E2UTL6_9GAMM</name>
<dbReference type="InterPro" id="IPR041369">
    <property type="entry name" value="TrmO_C"/>
</dbReference>
<accession>A0A1E2UTL6</accession>
<dbReference type="Pfam" id="PF01980">
    <property type="entry name" value="TrmO_N"/>
    <property type="match status" value="1"/>
</dbReference>
<dbReference type="Pfam" id="PF18389">
    <property type="entry name" value="TrmO_C"/>
    <property type="match status" value="1"/>
</dbReference>
<reference evidence="4 5" key="1">
    <citation type="submission" date="2016-03" db="EMBL/GenBank/DDBJ databases">
        <title>Chemosynthetic sulphur-oxidizing symbionts of marine invertebrate animals are capable of nitrogen fixation.</title>
        <authorList>
            <person name="Petersen J.M."/>
            <person name="Kemper A."/>
            <person name="Gruber-Vodicka H."/>
            <person name="Cardini U."/>
            <person name="Geest Mvander."/>
            <person name="Kleiner M."/>
            <person name="Bulgheresi S."/>
            <person name="Fussmann M."/>
            <person name="Herbold C."/>
            <person name="Seah B.K.B."/>
            <person name="Antony C.Paul."/>
            <person name="Liu D."/>
            <person name="Belitz A."/>
            <person name="Weber M."/>
        </authorList>
    </citation>
    <scope>NUCLEOTIDE SEQUENCE [LARGE SCALE GENOMIC DNA]</scope>
    <source>
        <strain evidence="4">G_D</strain>
    </source>
</reference>
<dbReference type="InterPro" id="IPR040372">
    <property type="entry name" value="YaeB-like"/>
</dbReference>
<comment type="caution">
    <text evidence="4">The sequence shown here is derived from an EMBL/GenBank/DDBJ whole genome shotgun (WGS) entry which is preliminary data.</text>
</comment>
<proteinExistence type="inferred from homology"/>
<dbReference type="InterPro" id="IPR036414">
    <property type="entry name" value="YaeB_N_sf"/>
</dbReference>
<gene>
    <name evidence="4" type="ORF">A3196_15820</name>
</gene>
<dbReference type="InterPro" id="IPR023368">
    <property type="entry name" value="UPF0066_cons_site"/>
</dbReference>
<dbReference type="PANTHER" id="PTHR12818:SF0">
    <property type="entry name" value="TRNA (ADENINE(37)-N6)-METHYLTRANSFERASE"/>
    <property type="match status" value="1"/>
</dbReference>
<dbReference type="InterPro" id="IPR023370">
    <property type="entry name" value="TrmO-like_N"/>
</dbReference>
<dbReference type="PROSITE" id="PS01318">
    <property type="entry name" value="TSAA_1"/>
    <property type="match status" value="1"/>
</dbReference>
<evidence type="ECO:0000256" key="2">
    <source>
        <dbReference type="ARBA" id="ARBA00033753"/>
    </source>
</evidence>
<dbReference type="AlphaFoldDB" id="A0A1E2UTL6"/>
<evidence type="ECO:0000259" key="3">
    <source>
        <dbReference type="PROSITE" id="PS51668"/>
    </source>
</evidence>
<dbReference type="EMBL" id="LVJZ01000003">
    <property type="protein sequence ID" value="ODB98099.1"/>
    <property type="molecule type" value="Genomic_DNA"/>
</dbReference>
<keyword evidence="1" id="KW-0949">S-adenosyl-L-methionine</keyword>
<dbReference type="NCBIfam" id="TIGR00104">
    <property type="entry name" value="tRNA_TsaA"/>
    <property type="match status" value="1"/>
</dbReference>